<dbReference type="EMBL" id="FMWG01000001">
    <property type="protein sequence ID" value="SCZ50655.1"/>
    <property type="molecule type" value="Genomic_DNA"/>
</dbReference>
<dbReference type="CDD" id="cd07341">
    <property type="entry name" value="M56_BlaR1_MecR1_like"/>
    <property type="match status" value="1"/>
</dbReference>
<feature type="domain" description="Peptidase M56" evidence="2">
    <location>
        <begin position="13"/>
        <end position="269"/>
    </location>
</feature>
<dbReference type="Pfam" id="PF05569">
    <property type="entry name" value="Peptidase_M56"/>
    <property type="match status" value="1"/>
</dbReference>
<feature type="transmembrane region" description="Helical" evidence="1">
    <location>
        <begin position="315"/>
        <end position="335"/>
    </location>
</feature>
<keyword evidence="1" id="KW-1133">Transmembrane helix</keyword>
<protein>
    <submittedName>
        <fullName evidence="3">Signal transducer regulating beta-lactamase production, contains metallopeptidase domain</fullName>
    </submittedName>
</protein>
<feature type="transmembrane region" description="Helical" evidence="1">
    <location>
        <begin position="6"/>
        <end position="26"/>
    </location>
</feature>
<evidence type="ECO:0000259" key="2">
    <source>
        <dbReference type="Pfam" id="PF05569"/>
    </source>
</evidence>
<dbReference type="PANTHER" id="PTHR34978:SF3">
    <property type="entry name" value="SLR0241 PROTEIN"/>
    <property type="match status" value="1"/>
</dbReference>
<dbReference type="RefSeq" id="WP_090215178.1">
    <property type="nucleotide sequence ID" value="NZ_FMWG01000001.1"/>
</dbReference>
<evidence type="ECO:0000256" key="1">
    <source>
        <dbReference type="SAM" id="Phobius"/>
    </source>
</evidence>
<evidence type="ECO:0000313" key="3">
    <source>
        <dbReference type="EMBL" id="SCZ50655.1"/>
    </source>
</evidence>
<keyword evidence="1" id="KW-0812">Transmembrane</keyword>
<keyword evidence="1" id="KW-0472">Membrane</keyword>
<sequence>MNADALLNAYIDLNLLFLAAVVLWLLMRRGLSTTRAGKSYLPQLRVLNILTLALPLAPFVVVLLSYINVRAPSNISDLLVAQYLQGNVSMSATKFETLLGLREDAVRALILQQTLWAKVITYSIIAGSVFYVLSLFASLIKLRQVVYDSFLYKRIGKVELRVSQETQVAFSTRGFFRHFVVIPAPLLDRPADLRMTVAHELQHFRHRDIEYEFLLELLRPILFWNPAYFLWRRDVRALREFACDQVLMRRLNFDARDYCECLIRACADAVKQPNLFMRRSPVVPLVNQREIRRSSALAKRIFVVTMPRSPVSMPVTWTFITVILVGAIFYSAILLQRSNDWTHDRIMLSTIVNLERMANRAQLDPVVATNALTGSFTVGSP</sequence>
<dbReference type="STRING" id="1156985.SAMN04488118_101329"/>
<dbReference type="AlphaFoldDB" id="A0A1G5PM73"/>
<dbReference type="Proteomes" id="UP000198767">
    <property type="component" value="Unassembled WGS sequence"/>
</dbReference>
<keyword evidence="4" id="KW-1185">Reference proteome</keyword>
<dbReference type="PANTHER" id="PTHR34978">
    <property type="entry name" value="POSSIBLE SENSOR-TRANSDUCER PROTEIN BLAR"/>
    <property type="match status" value="1"/>
</dbReference>
<reference evidence="3 4" key="1">
    <citation type="submission" date="2016-10" db="EMBL/GenBank/DDBJ databases">
        <authorList>
            <person name="de Groot N.N."/>
        </authorList>
    </citation>
    <scope>NUCLEOTIDE SEQUENCE [LARGE SCALE GENOMIC DNA]</scope>
    <source>
        <strain evidence="3 4">U95</strain>
    </source>
</reference>
<dbReference type="InterPro" id="IPR052173">
    <property type="entry name" value="Beta-lactam_resp_regulator"/>
</dbReference>
<proteinExistence type="predicted"/>
<feature type="transmembrane region" description="Helical" evidence="1">
    <location>
        <begin position="46"/>
        <end position="67"/>
    </location>
</feature>
<feature type="transmembrane region" description="Helical" evidence="1">
    <location>
        <begin position="119"/>
        <end position="140"/>
    </location>
</feature>
<gene>
    <name evidence="3" type="ORF">SAMN04488118_101329</name>
</gene>
<organism evidence="3 4">
    <name type="scientific">Epibacterium ulvae</name>
    <dbReference type="NCBI Taxonomy" id="1156985"/>
    <lineage>
        <taxon>Bacteria</taxon>
        <taxon>Pseudomonadati</taxon>
        <taxon>Pseudomonadota</taxon>
        <taxon>Alphaproteobacteria</taxon>
        <taxon>Rhodobacterales</taxon>
        <taxon>Roseobacteraceae</taxon>
        <taxon>Epibacterium</taxon>
    </lineage>
</organism>
<name>A0A1G5PM73_9RHOB</name>
<dbReference type="OrthoDB" id="7743548at2"/>
<accession>A0A1G5PM73</accession>
<evidence type="ECO:0000313" key="4">
    <source>
        <dbReference type="Proteomes" id="UP000198767"/>
    </source>
</evidence>
<dbReference type="InterPro" id="IPR008756">
    <property type="entry name" value="Peptidase_M56"/>
</dbReference>